<keyword evidence="5" id="KW-1133">Transmembrane helix</keyword>
<evidence type="ECO:0000313" key="8">
    <source>
        <dbReference type="Proteomes" id="UP000824120"/>
    </source>
</evidence>
<dbReference type="InterPro" id="IPR013010">
    <property type="entry name" value="Znf_SIAH"/>
</dbReference>
<proteinExistence type="predicted"/>
<evidence type="ECO:0000256" key="3">
    <source>
        <dbReference type="ARBA" id="ARBA00022833"/>
    </source>
</evidence>
<name>A0A9J5WG01_SOLCO</name>
<evidence type="ECO:0000256" key="5">
    <source>
        <dbReference type="SAM" id="Phobius"/>
    </source>
</evidence>
<evidence type="ECO:0000256" key="1">
    <source>
        <dbReference type="ARBA" id="ARBA00022723"/>
    </source>
</evidence>
<evidence type="ECO:0000313" key="7">
    <source>
        <dbReference type="EMBL" id="KAG5574156.1"/>
    </source>
</evidence>
<gene>
    <name evidence="7" type="ORF">H5410_063922</name>
</gene>
<reference evidence="7 8" key="1">
    <citation type="submission" date="2020-09" db="EMBL/GenBank/DDBJ databases">
        <title>De no assembly of potato wild relative species, Solanum commersonii.</title>
        <authorList>
            <person name="Cho K."/>
        </authorList>
    </citation>
    <scope>NUCLEOTIDE SEQUENCE [LARGE SCALE GENOMIC DNA]</scope>
    <source>
        <strain evidence="7">LZ3.2</strain>
        <tissue evidence="7">Leaf</tissue>
    </source>
</reference>
<feature type="transmembrane region" description="Helical" evidence="5">
    <location>
        <begin position="24"/>
        <end position="47"/>
    </location>
</feature>
<evidence type="ECO:0000256" key="4">
    <source>
        <dbReference type="PROSITE-ProRule" id="PRU00455"/>
    </source>
</evidence>
<sequence length="113" mass="13307">MVTNYTESALDHDQESNSEFLNDFWKAALMGYGSGLCIGLSIIYIMISTGNLKWHARIIEGMEQGIITWRRKKQRESLELPCRYQVFGCQDVFTYHSRHQHEQNCKFHPYNFP</sequence>
<dbReference type="InterPro" id="IPR013083">
    <property type="entry name" value="Znf_RING/FYVE/PHD"/>
</dbReference>
<feature type="domain" description="SIAH-type" evidence="6">
    <location>
        <begin position="77"/>
        <end position="113"/>
    </location>
</feature>
<dbReference type="PROSITE" id="PS51081">
    <property type="entry name" value="ZF_SIAH"/>
    <property type="match status" value="1"/>
</dbReference>
<dbReference type="SUPFAM" id="SSF49599">
    <property type="entry name" value="TRAF domain-like"/>
    <property type="match status" value="1"/>
</dbReference>
<evidence type="ECO:0000256" key="2">
    <source>
        <dbReference type="ARBA" id="ARBA00022771"/>
    </source>
</evidence>
<keyword evidence="5" id="KW-0472">Membrane</keyword>
<organism evidence="7 8">
    <name type="scientific">Solanum commersonii</name>
    <name type="common">Commerson's wild potato</name>
    <name type="synonym">Commerson's nightshade</name>
    <dbReference type="NCBI Taxonomy" id="4109"/>
    <lineage>
        <taxon>Eukaryota</taxon>
        <taxon>Viridiplantae</taxon>
        <taxon>Streptophyta</taxon>
        <taxon>Embryophyta</taxon>
        <taxon>Tracheophyta</taxon>
        <taxon>Spermatophyta</taxon>
        <taxon>Magnoliopsida</taxon>
        <taxon>eudicotyledons</taxon>
        <taxon>Gunneridae</taxon>
        <taxon>Pentapetalae</taxon>
        <taxon>asterids</taxon>
        <taxon>lamiids</taxon>
        <taxon>Solanales</taxon>
        <taxon>Solanaceae</taxon>
        <taxon>Solanoideae</taxon>
        <taxon>Solaneae</taxon>
        <taxon>Solanum</taxon>
    </lineage>
</organism>
<dbReference type="GO" id="GO:0008270">
    <property type="term" value="F:zinc ion binding"/>
    <property type="evidence" value="ECO:0007669"/>
    <property type="project" value="UniProtKB-KW"/>
</dbReference>
<dbReference type="Gene3D" id="3.30.40.10">
    <property type="entry name" value="Zinc/RING finger domain, C3HC4 (zinc finger)"/>
    <property type="match status" value="1"/>
</dbReference>
<dbReference type="AlphaFoldDB" id="A0A9J5WG01"/>
<dbReference type="EMBL" id="JACXVP010000012">
    <property type="protein sequence ID" value="KAG5574156.1"/>
    <property type="molecule type" value="Genomic_DNA"/>
</dbReference>
<evidence type="ECO:0000259" key="6">
    <source>
        <dbReference type="PROSITE" id="PS51081"/>
    </source>
</evidence>
<protein>
    <recommendedName>
        <fullName evidence="6">SIAH-type domain-containing protein</fullName>
    </recommendedName>
</protein>
<dbReference type="Proteomes" id="UP000824120">
    <property type="component" value="Chromosome 12"/>
</dbReference>
<keyword evidence="8" id="KW-1185">Reference proteome</keyword>
<keyword evidence="2 4" id="KW-0863">Zinc-finger</keyword>
<keyword evidence="1" id="KW-0479">Metal-binding</keyword>
<dbReference type="OrthoDB" id="1301438at2759"/>
<comment type="caution">
    <text evidence="7">The sequence shown here is derived from an EMBL/GenBank/DDBJ whole genome shotgun (WGS) entry which is preliminary data.</text>
</comment>
<keyword evidence="5" id="KW-0812">Transmembrane</keyword>
<dbReference type="Pfam" id="PF21361">
    <property type="entry name" value="Sina_ZnF"/>
    <property type="match status" value="1"/>
</dbReference>
<accession>A0A9J5WG01</accession>
<keyword evidence="3" id="KW-0862">Zinc</keyword>